<dbReference type="PANTHER" id="PTHR31793">
    <property type="entry name" value="4-HYDROXYBENZOYL-COA THIOESTERASE FAMILY MEMBER"/>
    <property type="match status" value="1"/>
</dbReference>
<sequence>MTDIGTFKIDLAVRDYECDMQGIVNNANYQHYLEHARHEYLKEKGLDFATLTQDGIIVVVVRIELDFCKPLRSGDRFTVSVVPFRQSRLRLGFHQEIRHVETEETHLRGRVLTTAVNENGRPWFPEVLKGLLPSD</sequence>
<organism evidence="3 4">
    <name type="scientific">Pseudohongiella nitratireducens</name>
    <dbReference type="NCBI Taxonomy" id="1768907"/>
    <lineage>
        <taxon>Bacteria</taxon>
        <taxon>Pseudomonadati</taxon>
        <taxon>Pseudomonadota</taxon>
        <taxon>Gammaproteobacteria</taxon>
        <taxon>Pseudomonadales</taxon>
        <taxon>Pseudohongiellaceae</taxon>
        <taxon>Pseudohongiella</taxon>
    </lineage>
</organism>
<dbReference type="SUPFAM" id="SSF54637">
    <property type="entry name" value="Thioesterase/thiol ester dehydrase-isomerase"/>
    <property type="match status" value="1"/>
</dbReference>
<protein>
    <submittedName>
        <fullName evidence="3">Thioesterase</fullName>
    </submittedName>
</protein>
<dbReference type="PIRSF" id="PIRSF003230">
    <property type="entry name" value="YbgC"/>
    <property type="match status" value="1"/>
</dbReference>
<dbReference type="Gene3D" id="3.10.129.10">
    <property type="entry name" value="Hotdog Thioesterase"/>
    <property type="match status" value="1"/>
</dbReference>
<dbReference type="OrthoDB" id="9799036at2"/>
<name>A0A917GQ65_9GAMM</name>
<dbReference type="RefSeq" id="WP_068809985.1">
    <property type="nucleotide sequence ID" value="NZ_BMIY01000003.1"/>
</dbReference>
<dbReference type="CDD" id="cd00586">
    <property type="entry name" value="4HBT"/>
    <property type="match status" value="1"/>
</dbReference>
<dbReference type="Pfam" id="PF13279">
    <property type="entry name" value="4HBT_2"/>
    <property type="match status" value="1"/>
</dbReference>
<keyword evidence="2" id="KW-0378">Hydrolase</keyword>
<dbReference type="EMBL" id="BMIY01000003">
    <property type="protein sequence ID" value="GGG54016.1"/>
    <property type="molecule type" value="Genomic_DNA"/>
</dbReference>
<comment type="caution">
    <text evidence="3">The sequence shown here is derived from an EMBL/GenBank/DDBJ whole genome shotgun (WGS) entry which is preliminary data.</text>
</comment>
<evidence type="ECO:0000313" key="4">
    <source>
        <dbReference type="Proteomes" id="UP000627715"/>
    </source>
</evidence>
<evidence type="ECO:0000256" key="2">
    <source>
        <dbReference type="ARBA" id="ARBA00022801"/>
    </source>
</evidence>
<accession>A0A917GQ65</accession>
<gene>
    <name evidence="3" type="ORF">GCM10011403_08980</name>
</gene>
<proteinExistence type="inferred from homology"/>
<dbReference type="InterPro" id="IPR029069">
    <property type="entry name" value="HotDog_dom_sf"/>
</dbReference>
<keyword evidence="4" id="KW-1185">Reference proteome</keyword>
<reference evidence="3" key="2">
    <citation type="submission" date="2020-09" db="EMBL/GenBank/DDBJ databases">
        <authorList>
            <person name="Sun Q."/>
            <person name="Zhou Y."/>
        </authorList>
    </citation>
    <scope>NUCLEOTIDE SEQUENCE</scope>
    <source>
        <strain evidence="3">CGMCC 1.15425</strain>
    </source>
</reference>
<comment type="similarity">
    <text evidence="1">Belongs to the 4-hydroxybenzoyl-CoA thioesterase family.</text>
</comment>
<dbReference type="PANTHER" id="PTHR31793:SF27">
    <property type="entry name" value="NOVEL THIOESTERASE SUPERFAMILY DOMAIN AND SAPOSIN A-TYPE DOMAIN CONTAINING PROTEIN (0610012H03RIK)"/>
    <property type="match status" value="1"/>
</dbReference>
<dbReference type="GO" id="GO:0047617">
    <property type="term" value="F:fatty acyl-CoA hydrolase activity"/>
    <property type="evidence" value="ECO:0007669"/>
    <property type="project" value="TreeGrafter"/>
</dbReference>
<evidence type="ECO:0000256" key="1">
    <source>
        <dbReference type="ARBA" id="ARBA00005953"/>
    </source>
</evidence>
<dbReference type="InterPro" id="IPR006684">
    <property type="entry name" value="YbgC/YbaW"/>
</dbReference>
<dbReference type="InterPro" id="IPR050563">
    <property type="entry name" value="4-hydroxybenzoyl-CoA_TE"/>
</dbReference>
<dbReference type="AlphaFoldDB" id="A0A917GQ65"/>
<evidence type="ECO:0000313" key="3">
    <source>
        <dbReference type="EMBL" id="GGG54016.1"/>
    </source>
</evidence>
<reference evidence="3" key="1">
    <citation type="journal article" date="2014" name="Int. J. Syst. Evol. Microbiol.">
        <title>Complete genome sequence of Corynebacterium casei LMG S-19264T (=DSM 44701T), isolated from a smear-ripened cheese.</title>
        <authorList>
            <consortium name="US DOE Joint Genome Institute (JGI-PGF)"/>
            <person name="Walter F."/>
            <person name="Albersmeier A."/>
            <person name="Kalinowski J."/>
            <person name="Ruckert C."/>
        </authorList>
    </citation>
    <scope>NUCLEOTIDE SEQUENCE</scope>
    <source>
        <strain evidence="3">CGMCC 1.15425</strain>
    </source>
</reference>
<dbReference type="Proteomes" id="UP000627715">
    <property type="component" value="Unassembled WGS sequence"/>
</dbReference>